<evidence type="ECO:0000256" key="5">
    <source>
        <dbReference type="ARBA" id="ARBA00023136"/>
    </source>
</evidence>
<evidence type="ECO:0000313" key="9">
    <source>
        <dbReference type="Proteomes" id="UP000092666"/>
    </source>
</evidence>
<keyword evidence="4 6" id="KW-1133">Transmembrane helix</keyword>
<evidence type="ECO:0000313" key="8">
    <source>
        <dbReference type="EMBL" id="OCF31052.1"/>
    </source>
</evidence>
<gene>
    <name evidence="8" type="ORF">I316_07323</name>
</gene>
<proteinExistence type="inferred from homology"/>
<evidence type="ECO:0000256" key="6">
    <source>
        <dbReference type="SAM" id="Phobius"/>
    </source>
</evidence>
<dbReference type="Proteomes" id="UP000092666">
    <property type="component" value="Unassembled WGS sequence"/>
</dbReference>
<dbReference type="Pfam" id="PF00083">
    <property type="entry name" value="Sugar_tr"/>
    <property type="match status" value="1"/>
</dbReference>
<evidence type="ECO:0000256" key="2">
    <source>
        <dbReference type="ARBA" id="ARBA00010992"/>
    </source>
</evidence>
<dbReference type="OrthoDB" id="2544694at2759"/>
<reference evidence="8 9" key="1">
    <citation type="submission" date="2013-07" db="EMBL/GenBank/DDBJ databases">
        <title>The Genome Sequence of Cryptococcus heveanensis BCC8398.</title>
        <authorList>
            <consortium name="The Broad Institute Genome Sequencing Platform"/>
            <person name="Cuomo C."/>
            <person name="Litvintseva A."/>
            <person name="Chen Y."/>
            <person name="Heitman J."/>
            <person name="Sun S."/>
            <person name="Springer D."/>
            <person name="Dromer F."/>
            <person name="Young S.K."/>
            <person name="Zeng Q."/>
            <person name="Gargeya S."/>
            <person name="Fitzgerald M."/>
            <person name="Abouelleil A."/>
            <person name="Alvarado L."/>
            <person name="Berlin A.M."/>
            <person name="Chapman S.B."/>
            <person name="Dewar J."/>
            <person name="Goldberg J."/>
            <person name="Griggs A."/>
            <person name="Gujja S."/>
            <person name="Hansen M."/>
            <person name="Howarth C."/>
            <person name="Imamovic A."/>
            <person name="Larimer J."/>
            <person name="McCowan C."/>
            <person name="Murphy C."/>
            <person name="Pearson M."/>
            <person name="Priest M."/>
            <person name="Roberts A."/>
            <person name="Saif S."/>
            <person name="Shea T."/>
            <person name="Sykes S."/>
            <person name="Wortman J."/>
            <person name="Nusbaum C."/>
            <person name="Birren B."/>
        </authorList>
    </citation>
    <scope>NUCLEOTIDE SEQUENCE [LARGE SCALE GENOMIC DNA]</scope>
    <source>
        <strain evidence="8 9">BCC8398</strain>
    </source>
</reference>
<feature type="transmembrane region" description="Helical" evidence="6">
    <location>
        <begin position="444"/>
        <end position="468"/>
    </location>
</feature>
<feature type="transmembrane region" description="Helical" evidence="6">
    <location>
        <begin position="137"/>
        <end position="158"/>
    </location>
</feature>
<evidence type="ECO:0000256" key="4">
    <source>
        <dbReference type="ARBA" id="ARBA00022989"/>
    </source>
</evidence>
<dbReference type="InterPro" id="IPR050360">
    <property type="entry name" value="MFS_Sugar_Transporters"/>
</dbReference>
<dbReference type="AlphaFoldDB" id="A0A1B9GIZ2"/>
<feature type="domain" description="Major facilitator superfamily (MFS) profile" evidence="7">
    <location>
        <begin position="59"/>
        <end position="497"/>
    </location>
</feature>
<reference evidence="9" key="2">
    <citation type="submission" date="2013-12" db="EMBL/GenBank/DDBJ databases">
        <title>Evolution of pathogenesis and genome organization in the Tremellales.</title>
        <authorList>
            <person name="Cuomo C."/>
            <person name="Litvintseva A."/>
            <person name="Heitman J."/>
            <person name="Chen Y."/>
            <person name="Sun S."/>
            <person name="Springer D."/>
            <person name="Dromer F."/>
            <person name="Young S."/>
            <person name="Zeng Q."/>
            <person name="Chapman S."/>
            <person name="Gujja S."/>
            <person name="Saif S."/>
            <person name="Birren B."/>
        </authorList>
    </citation>
    <scope>NUCLEOTIDE SEQUENCE [LARGE SCALE GENOMIC DNA]</scope>
    <source>
        <strain evidence="9">BCC8398</strain>
    </source>
</reference>
<dbReference type="Gene3D" id="1.20.1250.20">
    <property type="entry name" value="MFS general substrate transporter like domains"/>
    <property type="match status" value="1"/>
</dbReference>
<organism evidence="8 9">
    <name type="scientific">Kwoniella heveanensis BCC8398</name>
    <dbReference type="NCBI Taxonomy" id="1296120"/>
    <lineage>
        <taxon>Eukaryota</taxon>
        <taxon>Fungi</taxon>
        <taxon>Dikarya</taxon>
        <taxon>Basidiomycota</taxon>
        <taxon>Agaricomycotina</taxon>
        <taxon>Tremellomycetes</taxon>
        <taxon>Tremellales</taxon>
        <taxon>Cryptococcaceae</taxon>
        <taxon>Kwoniella</taxon>
    </lineage>
</organism>
<dbReference type="PROSITE" id="PS00217">
    <property type="entry name" value="SUGAR_TRANSPORT_2"/>
    <property type="match status" value="1"/>
</dbReference>
<accession>A0A1B9GIZ2</accession>
<dbReference type="PANTHER" id="PTHR48022">
    <property type="entry name" value="PLASTIDIC GLUCOSE TRANSPORTER 4"/>
    <property type="match status" value="1"/>
</dbReference>
<evidence type="ECO:0000256" key="3">
    <source>
        <dbReference type="ARBA" id="ARBA00022692"/>
    </source>
</evidence>
<dbReference type="GO" id="GO:0005351">
    <property type="term" value="F:carbohydrate:proton symporter activity"/>
    <property type="evidence" value="ECO:0007669"/>
    <property type="project" value="TreeGrafter"/>
</dbReference>
<sequence length="537" mass="59327">MNTNDSISPTEEKGDVITYEHAPQHAIDANEPEKIRDVQLKSSYDRLSVLQAMGVFKRSVLICGIAGFAAATDGFQHQLSASVIANKGFIQQFASDHKKLEAPHVSTFGGLYSAGQVVGQFSIPWVSDWFGRKGSMYTFMVLLTIAAIVESVATVWWHWTIAKLIAGIGIGAVQATLPVFINEHAPGQIRGFLIVAYSLWFSLGGLMANVTLKVRSDSHPLDYKTPIYTQFGMIGLSIIIFVFLPESPWWLVSKGKLDKARSTLEKKFAHIPGYDINRELGIIEATIEQQREWDRETKAHGPLAILKGLNGKRFLIGSWPKVLQQFIGLSVFSSYSAYFFQLAGNKDSFLVTVILGCCSLAAVVADSLLVDKIGRRRMTLFGFTGACCGVTLMAIVGCLDYANPKLGAVLVFSGVVANFCNTFQSSTSYAYLSEMPEQRFRARAVGWGLAYCNLYAVMFSFVVPIMLARWKVKTAFLFVALGIPGTILAYFIMPESMQRSPAEIQELFTEGVTLRKWKGYKTKVETDLDARINQGEA</sequence>
<dbReference type="EMBL" id="KV700138">
    <property type="protein sequence ID" value="OCF31052.1"/>
    <property type="molecule type" value="Genomic_DNA"/>
</dbReference>
<feature type="transmembrane region" description="Helical" evidence="6">
    <location>
        <begin position="232"/>
        <end position="252"/>
    </location>
</feature>
<comment type="similarity">
    <text evidence="2">Belongs to the major facilitator superfamily. Sugar transporter (TC 2.A.1.1) family.</text>
</comment>
<keyword evidence="5 6" id="KW-0472">Membrane</keyword>
<feature type="transmembrane region" description="Helical" evidence="6">
    <location>
        <begin position="474"/>
        <end position="493"/>
    </location>
</feature>
<comment type="subcellular location">
    <subcellularLocation>
        <location evidence="1">Membrane</location>
        <topology evidence="1">Multi-pass membrane protein</topology>
    </subcellularLocation>
</comment>
<dbReference type="InterPro" id="IPR005829">
    <property type="entry name" value="Sugar_transporter_CS"/>
</dbReference>
<dbReference type="InterPro" id="IPR005828">
    <property type="entry name" value="MFS_sugar_transport-like"/>
</dbReference>
<dbReference type="SUPFAM" id="SSF103473">
    <property type="entry name" value="MFS general substrate transporter"/>
    <property type="match status" value="1"/>
</dbReference>
<dbReference type="GO" id="GO:0016020">
    <property type="term" value="C:membrane"/>
    <property type="evidence" value="ECO:0007669"/>
    <property type="project" value="UniProtKB-SubCell"/>
</dbReference>
<feature type="transmembrane region" description="Helical" evidence="6">
    <location>
        <begin position="349"/>
        <end position="369"/>
    </location>
</feature>
<name>A0A1B9GIZ2_9TREE</name>
<feature type="transmembrane region" description="Helical" evidence="6">
    <location>
        <begin position="164"/>
        <end position="181"/>
    </location>
</feature>
<dbReference type="PANTHER" id="PTHR48022:SF68">
    <property type="entry name" value="MAJOR FACILITATOR SUPERFAMILY (MFS) PROFILE DOMAIN-CONTAINING PROTEIN-RELATED"/>
    <property type="match status" value="1"/>
</dbReference>
<feature type="transmembrane region" description="Helical" evidence="6">
    <location>
        <begin position="381"/>
        <end position="402"/>
    </location>
</feature>
<dbReference type="InterPro" id="IPR020846">
    <property type="entry name" value="MFS_dom"/>
</dbReference>
<dbReference type="PROSITE" id="PS50850">
    <property type="entry name" value="MFS"/>
    <property type="match status" value="1"/>
</dbReference>
<feature type="transmembrane region" description="Helical" evidence="6">
    <location>
        <begin position="408"/>
        <end position="432"/>
    </location>
</feature>
<dbReference type="InterPro" id="IPR036259">
    <property type="entry name" value="MFS_trans_sf"/>
</dbReference>
<keyword evidence="3 6" id="KW-0812">Transmembrane</keyword>
<evidence type="ECO:0000259" key="7">
    <source>
        <dbReference type="PROSITE" id="PS50850"/>
    </source>
</evidence>
<protein>
    <recommendedName>
        <fullName evidence="7">Major facilitator superfamily (MFS) profile domain-containing protein</fullName>
    </recommendedName>
</protein>
<keyword evidence="9" id="KW-1185">Reference proteome</keyword>
<evidence type="ECO:0000256" key="1">
    <source>
        <dbReference type="ARBA" id="ARBA00004141"/>
    </source>
</evidence>
<feature type="transmembrane region" description="Helical" evidence="6">
    <location>
        <begin position="193"/>
        <end position="212"/>
    </location>
</feature>